<sequence>MATHVVDATGWLPWWLATQRPQLTSLVHHVIHKLHTGQPSPPCRSFSGVALSLAEMPCSRQVGSIRLRPANAVSSRQSCFTLSRVMQKDSRPASEVSENTIASGNGAPPAAAAGSAFCLDSDHDSTATVCVVWSDFYTSDAMDRGVNKGYEGLQVGGLGLHACLPTTTTTPWACRCGGGGGTAVLTNSSARQCPLDLDHHGAQSSVELVARGAVVLRLFCSQLCLSFVRVTSPTATFPFQLVDQNPKSYVAARREKKQKTPNCLINTHLIHLLPSSTAVVRLKLILAAPETAIKCLRRRPHAIGQWESSPTFPSGCAFLYRRSVCG</sequence>
<dbReference type="EMBL" id="JBBWRZ010000007">
    <property type="protein sequence ID" value="KAK8231865.1"/>
    <property type="molecule type" value="Genomic_DNA"/>
</dbReference>
<proteinExistence type="predicted"/>
<accession>A0ABR1YJ60</accession>
<comment type="caution">
    <text evidence="1">The sequence shown here is derived from an EMBL/GenBank/DDBJ whole genome shotgun (WGS) entry which is preliminary data.</text>
</comment>
<evidence type="ECO:0000313" key="2">
    <source>
        <dbReference type="Proteomes" id="UP001492380"/>
    </source>
</evidence>
<reference evidence="1 2" key="1">
    <citation type="submission" date="2024-04" db="EMBL/GenBank/DDBJ databases">
        <title>Phyllosticta paracitricarpa is synonymous to the EU quarantine fungus P. citricarpa based on phylogenomic analyses.</title>
        <authorList>
            <consortium name="Lawrence Berkeley National Laboratory"/>
            <person name="Van Ingen-Buijs V.A."/>
            <person name="Van Westerhoven A.C."/>
            <person name="Haridas S."/>
            <person name="Skiadas P."/>
            <person name="Martin F."/>
            <person name="Groenewald J.Z."/>
            <person name="Crous P.W."/>
            <person name="Seidl M.F."/>
        </authorList>
    </citation>
    <scope>NUCLEOTIDE SEQUENCE [LARGE SCALE GENOMIC DNA]</scope>
    <source>
        <strain evidence="1 2">CBS 123374</strain>
    </source>
</reference>
<name>A0ABR1YJ60_9PEZI</name>
<dbReference type="Proteomes" id="UP001492380">
    <property type="component" value="Unassembled WGS sequence"/>
</dbReference>
<organism evidence="1 2">
    <name type="scientific">Phyllosticta capitalensis</name>
    <dbReference type="NCBI Taxonomy" id="121624"/>
    <lineage>
        <taxon>Eukaryota</taxon>
        <taxon>Fungi</taxon>
        <taxon>Dikarya</taxon>
        <taxon>Ascomycota</taxon>
        <taxon>Pezizomycotina</taxon>
        <taxon>Dothideomycetes</taxon>
        <taxon>Dothideomycetes incertae sedis</taxon>
        <taxon>Botryosphaeriales</taxon>
        <taxon>Phyllostictaceae</taxon>
        <taxon>Phyllosticta</taxon>
    </lineage>
</organism>
<gene>
    <name evidence="1" type="ORF">HDK90DRAFT_289243</name>
</gene>
<keyword evidence="2" id="KW-1185">Reference proteome</keyword>
<protein>
    <submittedName>
        <fullName evidence="1">Uncharacterized protein</fullName>
    </submittedName>
</protein>
<evidence type="ECO:0000313" key="1">
    <source>
        <dbReference type="EMBL" id="KAK8231865.1"/>
    </source>
</evidence>